<accession>A0AAV4B139</accession>
<dbReference type="AlphaFoldDB" id="A0AAV4B139"/>
<organism evidence="1 2">
    <name type="scientific">Plakobranchus ocellatus</name>
    <dbReference type="NCBI Taxonomy" id="259542"/>
    <lineage>
        <taxon>Eukaryota</taxon>
        <taxon>Metazoa</taxon>
        <taxon>Spiralia</taxon>
        <taxon>Lophotrochozoa</taxon>
        <taxon>Mollusca</taxon>
        <taxon>Gastropoda</taxon>
        <taxon>Heterobranchia</taxon>
        <taxon>Euthyneura</taxon>
        <taxon>Panpulmonata</taxon>
        <taxon>Sacoglossa</taxon>
        <taxon>Placobranchoidea</taxon>
        <taxon>Plakobranchidae</taxon>
        <taxon>Plakobranchus</taxon>
    </lineage>
</organism>
<name>A0AAV4B139_9GAST</name>
<comment type="caution">
    <text evidence="1">The sequence shown here is derived from an EMBL/GenBank/DDBJ whole genome shotgun (WGS) entry which is preliminary data.</text>
</comment>
<protein>
    <submittedName>
        <fullName evidence="1">Uncharacterized protein</fullName>
    </submittedName>
</protein>
<evidence type="ECO:0000313" key="1">
    <source>
        <dbReference type="EMBL" id="GFO13729.1"/>
    </source>
</evidence>
<proteinExistence type="predicted"/>
<gene>
    <name evidence="1" type="ORF">PoB_004023400</name>
</gene>
<dbReference type="Proteomes" id="UP000735302">
    <property type="component" value="Unassembled WGS sequence"/>
</dbReference>
<evidence type="ECO:0000313" key="2">
    <source>
        <dbReference type="Proteomes" id="UP000735302"/>
    </source>
</evidence>
<sequence>MKYYVDRSRRDAIVDMWESVKRARISRELEEVVTACDCTYSDPGAKKAGFSDGESRQKRLSYGQCMWETSKMKGWSSSAFGRCYIEGSS</sequence>
<reference evidence="1 2" key="1">
    <citation type="journal article" date="2021" name="Elife">
        <title>Chloroplast acquisition without the gene transfer in kleptoplastic sea slugs, Plakobranchus ocellatus.</title>
        <authorList>
            <person name="Maeda T."/>
            <person name="Takahashi S."/>
            <person name="Yoshida T."/>
            <person name="Shimamura S."/>
            <person name="Takaki Y."/>
            <person name="Nagai Y."/>
            <person name="Toyoda A."/>
            <person name="Suzuki Y."/>
            <person name="Arimoto A."/>
            <person name="Ishii H."/>
            <person name="Satoh N."/>
            <person name="Nishiyama T."/>
            <person name="Hasebe M."/>
            <person name="Maruyama T."/>
            <person name="Minagawa J."/>
            <person name="Obokata J."/>
            <person name="Shigenobu S."/>
        </authorList>
    </citation>
    <scope>NUCLEOTIDE SEQUENCE [LARGE SCALE GENOMIC DNA]</scope>
</reference>
<keyword evidence="2" id="KW-1185">Reference proteome</keyword>
<dbReference type="EMBL" id="BLXT01004499">
    <property type="protein sequence ID" value="GFO13729.1"/>
    <property type="molecule type" value="Genomic_DNA"/>
</dbReference>